<gene>
    <name evidence="1" type="ORF">ABIA69_001200</name>
</gene>
<dbReference type="EMBL" id="JBEPSB010000003">
    <property type="protein sequence ID" value="MET4560057.1"/>
    <property type="molecule type" value="Genomic_DNA"/>
</dbReference>
<evidence type="ECO:0000313" key="2">
    <source>
        <dbReference type="Proteomes" id="UP001549363"/>
    </source>
</evidence>
<accession>A0ABV2PGI1</accession>
<name>A0ABV2PGI1_9BACI</name>
<evidence type="ECO:0000313" key="1">
    <source>
        <dbReference type="EMBL" id="MET4560057.1"/>
    </source>
</evidence>
<dbReference type="Proteomes" id="UP001549363">
    <property type="component" value="Unassembled WGS sequence"/>
</dbReference>
<proteinExistence type="predicted"/>
<dbReference type="RefSeq" id="WP_354471220.1">
    <property type="nucleotide sequence ID" value="NZ_JBEPSB010000003.1"/>
</dbReference>
<sequence>MALDILHEALAQGAPYYYIRTFLDEKEIQPLLNSYFKMLQDNRMTKWQPLSLHYLQHLQVEDTGSSELDH</sequence>
<keyword evidence="2" id="KW-1185">Reference proteome</keyword>
<protein>
    <submittedName>
        <fullName evidence="1">Uncharacterized protein</fullName>
    </submittedName>
</protein>
<reference evidence="1 2" key="1">
    <citation type="submission" date="2024-06" db="EMBL/GenBank/DDBJ databases">
        <title>Sorghum-associated microbial communities from plants grown in Nebraska, USA.</title>
        <authorList>
            <person name="Schachtman D."/>
        </authorList>
    </citation>
    <scope>NUCLEOTIDE SEQUENCE [LARGE SCALE GENOMIC DNA]</scope>
    <source>
        <strain evidence="1 2">736</strain>
    </source>
</reference>
<organism evidence="1 2">
    <name type="scientific">Lysinibacillus parviboronicapiens</name>
    <dbReference type="NCBI Taxonomy" id="436516"/>
    <lineage>
        <taxon>Bacteria</taxon>
        <taxon>Bacillati</taxon>
        <taxon>Bacillota</taxon>
        <taxon>Bacilli</taxon>
        <taxon>Bacillales</taxon>
        <taxon>Bacillaceae</taxon>
        <taxon>Lysinibacillus</taxon>
    </lineage>
</organism>
<comment type="caution">
    <text evidence="1">The sequence shown here is derived from an EMBL/GenBank/DDBJ whole genome shotgun (WGS) entry which is preliminary data.</text>
</comment>